<reference evidence="2 3" key="1">
    <citation type="submission" date="2018-08" db="EMBL/GenBank/DDBJ databases">
        <title>Draft genome sequence of Pseudoalteromonas donghaensis HJ51.</title>
        <authorList>
            <person name="Oh J."/>
            <person name="Roh D."/>
        </authorList>
    </citation>
    <scope>NUCLEOTIDE SEQUENCE [LARGE SCALE GENOMIC DNA]</scope>
    <source>
        <strain evidence="2 3">HJ51</strain>
        <plasmid evidence="2 3">unnamed1</plasmid>
    </source>
</reference>
<dbReference type="Proteomes" id="UP000264605">
    <property type="component" value="Plasmid unnamed1"/>
</dbReference>
<evidence type="ECO:0000313" key="3">
    <source>
        <dbReference type="Proteomes" id="UP000264605"/>
    </source>
</evidence>
<accession>A0AAD0S418</accession>
<dbReference type="GO" id="GO:0003677">
    <property type="term" value="F:DNA binding"/>
    <property type="evidence" value="ECO:0007669"/>
    <property type="project" value="InterPro"/>
</dbReference>
<dbReference type="Pfam" id="PF05225">
    <property type="entry name" value="HTH_psq"/>
    <property type="match status" value="1"/>
</dbReference>
<geneLocation type="plasmid" evidence="2 3">
    <name>unnamed1</name>
</geneLocation>
<protein>
    <recommendedName>
        <fullName evidence="1">HTH psq-type domain-containing protein</fullName>
    </recommendedName>
</protein>
<feature type="domain" description="HTH psq-type" evidence="1">
    <location>
        <begin position="24"/>
        <end position="59"/>
    </location>
</feature>
<dbReference type="Gene3D" id="1.10.10.60">
    <property type="entry name" value="Homeodomain-like"/>
    <property type="match status" value="1"/>
</dbReference>
<sequence length="93" mass="10827">MCMNRTILIPLQIGSVAMLNNDPEFIEALQKVSVHHLTITEAAEQYDIPKRTLYNAVRQQHAKLNKQKAYLIATQKRLKQHLRNVEMELARFV</sequence>
<evidence type="ECO:0000259" key="1">
    <source>
        <dbReference type="Pfam" id="PF05225"/>
    </source>
</evidence>
<name>A0AAD0S418_9GAMM</name>
<organism evidence="2 3">
    <name type="scientific">Pseudoalteromonas lipolytica</name>
    <dbReference type="NCBI Taxonomy" id="570156"/>
    <lineage>
        <taxon>Bacteria</taxon>
        <taxon>Pseudomonadati</taxon>
        <taxon>Pseudomonadota</taxon>
        <taxon>Gammaproteobacteria</taxon>
        <taxon>Alteromonadales</taxon>
        <taxon>Pseudoalteromonadaceae</taxon>
        <taxon>Pseudoalteromonas</taxon>
    </lineage>
</organism>
<dbReference type="InterPro" id="IPR007889">
    <property type="entry name" value="HTH_Psq"/>
</dbReference>
<evidence type="ECO:0000313" key="2">
    <source>
        <dbReference type="EMBL" id="AXV67467.1"/>
    </source>
</evidence>
<dbReference type="SUPFAM" id="SSF46689">
    <property type="entry name" value="Homeodomain-like"/>
    <property type="match status" value="1"/>
</dbReference>
<keyword evidence="2" id="KW-0614">Plasmid</keyword>
<gene>
    <name evidence="2" type="ORF">D0907_19375</name>
</gene>
<dbReference type="AlphaFoldDB" id="A0AAD0S418"/>
<dbReference type="InterPro" id="IPR009057">
    <property type="entry name" value="Homeodomain-like_sf"/>
</dbReference>
<proteinExistence type="predicted"/>
<dbReference type="EMBL" id="CP032091">
    <property type="protein sequence ID" value="AXV67467.1"/>
    <property type="molecule type" value="Genomic_DNA"/>
</dbReference>
<dbReference type="KEGG" id="pdj:D0907_19375"/>